<organism evidence="1 2">
    <name type="scientific">Trichomonas vaginalis (strain ATCC PRA-98 / G3)</name>
    <dbReference type="NCBI Taxonomy" id="412133"/>
    <lineage>
        <taxon>Eukaryota</taxon>
        <taxon>Metamonada</taxon>
        <taxon>Parabasalia</taxon>
        <taxon>Trichomonadida</taxon>
        <taxon>Trichomonadidae</taxon>
        <taxon>Trichomonas</taxon>
    </lineage>
</organism>
<dbReference type="PANTHER" id="PTHR48142">
    <property type="entry name" value="PIGMENTOSA GTPASE REGULATOR-LIKE PROTEIN, PUTATIVE-RELATED"/>
    <property type="match status" value="1"/>
</dbReference>
<reference evidence="1" key="2">
    <citation type="journal article" date="2007" name="Science">
        <title>Draft genome sequence of the sexually transmitted pathogen Trichomonas vaginalis.</title>
        <authorList>
            <person name="Carlton J.M."/>
            <person name="Hirt R.P."/>
            <person name="Silva J.C."/>
            <person name="Delcher A.L."/>
            <person name="Schatz M."/>
            <person name="Zhao Q."/>
            <person name="Wortman J.R."/>
            <person name="Bidwell S.L."/>
            <person name="Alsmark U.C.M."/>
            <person name="Besteiro S."/>
            <person name="Sicheritz-Ponten T."/>
            <person name="Noel C.J."/>
            <person name="Dacks J.B."/>
            <person name="Foster P.G."/>
            <person name="Simillion C."/>
            <person name="Van de Peer Y."/>
            <person name="Miranda-Saavedra D."/>
            <person name="Barton G.J."/>
            <person name="Westrop G.D."/>
            <person name="Mueller S."/>
            <person name="Dessi D."/>
            <person name="Fiori P.L."/>
            <person name="Ren Q."/>
            <person name="Paulsen I."/>
            <person name="Zhang H."/>
            <person name="Bastida-Corcuera F.D."/>
            <person name="Simoes-Barbosa A."/>
            <person name="Brown M.T."/>
            <person name="Hayes R.D."/>
            <person name="Mukherjee M."/>
            <person name="Okumura C.Y."/>
            <person name="Schneider R."/>
            <person name="Smith A.J."/>
            <person name="Vanacova S."/>
            <person name="Villalvazo M."/>
            <person name="Haas B.J."/>
            <person name="Pertea M."/>
            <person name="Feldblyum T.V."/>
            <person name="Utterback T.R."/>
            <person name="Shu C.L."/>
            <person name="Osoegawa K."/>
            <person name="de Jong P.J."/>
            <person name="Hrdy I."/>
            <person name="Horvathova L."/>
            <person name="Zubacova Z."/>
            <person name="Dolezal P."/>
            <person name="Malik S.B."/>
            <person name="Logsdon J.M. Jr."/>
            <person name="Henze K."/>
            <person name="Gupta A."/>
            <person name="Wang C.C."/>
            <person name="Dunne R.L."/>
            <person name="Upcroft J.A."/>
            <person name="Upcroft P."/>
            <person name="White O."/>
            <person name="Salzberg S.L."/>
            <person name="Tang P."/>
            <person name="Chiu C.-H."/>
            <person name="Lee Y.-S."/>
            <person name="Embley T.M."/>
            <person name="Coombs G.H."/>
            <person name="Mottram J.C."/>
            <person name="Tachezy J."/>
            <person name="Fraser-Liggett C.M."/>
            <person name="Johnson P.J."/>
        </authorList>
    </citation>
    <scope>NUCLEOTIDE SEQUENCE [LARGE SCALE GENOMIC DNA]</scope>
    <source>
        <strain evidence="1">G3</strain>
    </source>
</reference>
<name>A2DGK4_TRIV3</name>
<dbReference type="VEuPathDB" id="TrichDB:TVAG_110030"/>
<proteinExistence type="predicted"/>
<dbReference type="PANTHER" id="PTHR48142:SF1">
    <property type="entry name" value="MULE TRANSPOSASE DOMAIN-CONTAINING PROTEIN"/>
    <property type="match status" value="1"/>
</dbReference>
<accession>A2DGK4</accession>
<dbReference type="OrthoDB" id="5301000at2759"/>
<dbReference type="InParanoid" id="A2DGK4"/>
<dbReference type="AlphaFoldDB" id="A2DGK4"/>
<dbReference type="EMBL" id="DS113198">
    <property type="protein sequence ID" value="EAY20391.1"/>
    <property type="molecule type" value="Genomic_DNA"/>
</dbReference>
<gene>
    <name evidence="1" type="ORF">TVAG_110030</name>
</gene>
<reference evidence="1" key="1">
    <citation type="submission" date="2006-10" db="EMBL/GenBank/DDBJ databases">
        <authorList>
            <person name="Amadeo P."/>
            <person name="Zhao Q."/>
            <person name="Wortman J."/>
            <person name="Fraser-Liggett C."/>
            <person name="Carlton J."/>
        </authorList>
    </citation>
    <scope>NUCLEOTIDE SEQUENCE</scope>
    <source>
        <strain evidence="1">G3</strain>
    </source>
</reference>
<evidence type="ECO:0000313" key="2">
    <source>
        <dbReference type="Proteomes" id="UP000001542"/>
    </source>
</evidence>
<sequence>MAQIECDKKLDLDDPLNRPSFLNASSDQMKTIQEKGNKKIKGIQKYDDNQFKSTQLFKGIKEQESPKNLIYFDVDNYNKPKKLIFYYASFNFWT</sequence>
<protein>
    <submittedName>
        <fullName evidence="1">Uncharacterized protein</fullName>
    </submittedName>
</protein>
<dbReference type="Proteomes" id="UP000001542">
    <property type="component" value="Unassembled WGS sequence"/>
</dbReference>
<evidence type="ECO:0000313" key="1">
    <source>
        <dbReference type="EMBL" id="EAY20391.1"/>
    </source>
</evidence>
<keyword evidence="2" id="KW-1185">Reference proteome</keyword>